<dbReference type="InterPro" id="IPR035439">
    <property type="entry name" value="UPF0145_dom_sf"/>
</dbReference>
<keyword evidence="4" id="KW-1185">Reference proteome</keyword>
<dbReference type="PANTHER" id="PTHR34068:SF2">
    <property type="entry name" value="UPF0145 PROTEIN SCO3412"/>
    <property type="match status" value="1"/>
</dbReference>
<dbReference type="SUPFAM" id="SSF117782">
    <property type="entry name" value="YbjQ-like"/>
    <property type="match status" value="1"/>
</dbReference>
<dbReference type="Pfam" id="PF01906">
    <property type="entry name" value="YbjQ_1"/>
    <property type="match status" value="1"/>
</dbReference>
<reference evidence="3 4" key="1">
    <citation type="submission" date="2020-08" db="EMBL/GenBank/DDBJ databases">
        <title>Genomic Encyclopedia of Type Strains, Phase IV (KMG-IV): sequencing the most valuable type-strain genomes for metagenomic binning, comparative biology and taxonomic classification.</title>
        <authorList>
            <person name="Goeker M."/>
        </authorList>
    </citation>
    <scope>NUCLEOTIDE SEQUENCE [LARGE SCALE GENOMIC DNA]</scope>
    <source>
        <strain evidence="3 4">DSM 44197</strain>
    </source>
</reference>
<evidence type="ECO:0000256" key="1">
    <source>
        <dbReference type="ARBA" id="ARBA00010751"/>
    </source>
</evidence>
<feature type="region of interest" description="Disordered" evidence="2">
    <location>
        <begin position="106"/>
        <end position="158"/>
    </location>
</feature>
<dbReference type="Proteomes" id="UP000572680">
    <property type="component" value="Unassembled WGS sequence"/>
</dbReference>
<organism evidence="3 4">
    <name type="scientific">Actinomadura namibiensis</name>
    <dbReference type="NCBI Taxonomy" id="182080"/>
    <lineage>
        <taxon>Bacteria</taxon>
        <taxon>Bacillati</taxon>
        <taxon>Actinomycetota</taxon>
        <taxon>Actinomycetes</taxon>
        <taxon>Streptosporangiales</taxon>
        <taxon>Thermomonosporaceae</taxon>
        <taxon>Actinomadura</taxon>
    </lineage>
</organism>
<accession>A0A7W3LKL1</accession>
<evidence type="ECO:0000256" key="2">
    <source>
        <dbReference type="SAM" id="MobiDB-lite"/>
    </source>
</evidence>
<evidence type="ECO:0000313" key="3">
    <source>
        <dbReference type="EMBL" id="MBA8949778.1"/>
    </source>
</evidence>
<gene>
    <name evidence="3" type="ORF">HNR61_001376</name>
</gene>
<dbReference type="InterPro" id="IPR002765">
    <property type="entry name" value="UPF0145_YbjQ-like"/>
</dbReference>
<protein>
    <submittedName>
        <fullName evidence="3">Uncharacterized protein YbjQ (UPF0145 family)</fullName>
    </submittedName>
</protein>
<dbReference type="AlphaFoldDB" id="A0A7W3LKL1"/>
<evidence type="ECO:0000313" key="4">
    <source>
        <dbReference type="Proteomes" id="UP000572680"/>
    </source>
</evidence>
<dbReference type="PANTHER" id="PTHR34068">
    <property type="entry name" value="UPF0145 PROTEIN YBJQ"/>
    <property type="match status" value="1"/>
</dbReference>
<comment type="caution">
    <text evidence="3">The sequence shown here is derived from an EMBL/GenBank/DDBJ whole genome shotgun (WGS) entry which is preliminary data.</text>
</comment>
<proteinExistence type="inferred from homology"/>
<dbReference type="EMBL" id="JACJIA010000001">
    <property type="protein sequence ID" value="MBA8949778.1"/>
    <property type="molecule type" value="Genomic_DNA"/>
</dbReference>
<dbReference type="RefSeq" id="WP_182842147.1">
    <property type="nucleotide sequence ID" value="NZ_BAAALP010000025.1"/>
</dbReference>
<sequence length="158" mass="16241">MLIVTTDGLAGYEVRNVLGEVLGTAVQGARSAAPHPGASSSATFRVTGEQPGVGLGAARREAIDRLAEDARRKGANAVVGMCFDTAVLADGSHEVCAYGTAVWAEPSQGRPAQPHDHAKPVAGHQGPPGGIPAYVEPQPGQPPMAARNLTIGLHDRPR</sequence>
<comment type="similarity">
    <text evidence="1">Belongs to the UPF0145 family.</text>
</comment>
<dbReference type="Gene3D" id="3.30.110.70">
    <property type="entry name" value="Hypothetical protein apc22750. Chain B"/>
    <property type="match status" value="1"/>
</dbReference>
<name>A0A7W3LKL1_ACTNM</name>